<protein>
    <submittedName>
        <fullName evidence="2">Uncharacterized protein</fullName>
    </submittedName>
</protein>
<dbReference type="Proteomes" id="UP000631114">
    <property type="component" value="Unassembled WGS sequence"/>
</dbReference>
<sequence>MDSQLDNLKSFPPLTAAREQGCNPSLGNNQMQHNNVNATGNQASNWSSLFQGGNASTSDTSLQRFELDMIEGVTQVSMDLRWKGLNVWKEVHTTEITSVISTTSGEENTVHNAAPVTTSNNEINREDRGAQTVEGATGGTMNVINLGIGGLNVVGWI</sequence>
<reference evidence="2 3" key="1">
    <citation type="submission" date="2020-10" db="EMBL/GenBank/DDBJ databases">
        <title>The Coptis chinensis genome and diversification of protoberbering-type alkaloids.</title>
        <authorList>
            <person name="Wang B."/>
            <person name="Shu S."/>
            <person name="Song C."/>
            <person name="Liu Y."/>
        </authorList>
    </citation>
    <scope>NUCLEOTIDE SEQUENCE [LARGE SCALE GENOMIC DNA]</scope>
    <source>
        <strain evidence="2">HL-2020</strain>
        <tissue evidence="2">Leaf</tissue>
    </source>
</reference>
<name>A0A835M6T5_9MAGN</name>
<dbReference type="EMBL" id="JADFTS010000002">
    <property type="protein sequence ID" value="KAF9618532.1"/>
    <property type="molecule type" value="Genomic_DNA"/>
</dbReference>
<evidence type="ECO:0000313" key="3">
    <source>
        <dbReference type="Proteomes" id="UP000631114"/>
    </source>
</evidence>
<evidence type="ECO:0000313" key="2">
    <source>
        <dbReference type="EMBL" id="KAF9618532.1"/>
    </source>
</evidence>
<proteinExistence type="predicted"/>
<feature type="region of interest" description="Disordered" evidence="1">
    <location>
        <begin position="1"/>
        <end position="30"/>
    </location>
</feature>
<keyword evidence="3" id="KW-1185">Reference proteome</keyword>
<accession>A0A835M6T5</accession>
<comment type="caution">
    <text evidence="2">The sequence shown here is derived from an EMBL/GenBank/DDBJ whole genome shotgun (WGS) entry which is preliminary data.</text>
</comment>
<evidence type="ECO:0000256" key="1">
    <source>
        <dbReference type="SAM" id="MobiDB-lite"/>
    </source>
</evidence>
<gene>
    <name evidence="2" type="ORF">IFM89_002227</name>
</gene>
<organism evidence="2 3">
    <name type="scientific">Coptis chinensis</name>
    <dbReference type="NCBI Taxonomy" id="261450"/>
    <lineage>
        <taxon>Eukaryota</taxon>
        <taxon>Viridiplantae</taxon>
        <taxon>Streptophyta</taxon>
        <taxon>Embryophyta</taxon>
        <taxon>Tracheophyta</taxon>
        <taxon>Spermatophyta</taxon>
        <taxon>Magnoliopsida</taxon>
        <taxon>Ranunculales</taxon>
        <taxon>Ranunculaceae</taxon>
        <taxon>Coptidoideae</taxon>
        <taxon>Coptis</taxon>
    </lineage>
</organism>
<dbReference type="AlphaFoldDB" id="A0A835M6T5"/>